<keyword evidence="6" id="KW-0325">Glycoprotein</keyword>
<reference evidence="9" key="1">
    <citation type="submission" date="2017-07" db="EMBL/GenBank/DDBJ databases">
        <title>Taro Niue Genome Assembly and Annotation.</title>
        <authorList>
            <person name="Atibalentja N."/>
            <person name="Keating K."/>
            <person name="Fields C.J."/>
        </authorList>
    </citation>
    <scope>NUCLEOTIDE SEQUENCE</scope>
    <source>
        <strain evidence="9">Niue_2</strain>
        <tissue evidence="9">Leaf</tissue>
    </source>
</reference>
<dbReference type="PRINTS" id="PR00705">
    <property type="entry name" value="PAPAIN"/>
</dbReference>
<evidence type="ECO:0000259" key="7">
    <source>
        <dbReference type="SMART" id="SM00277"/>
    </source>
</evidence>
<evidence type="ECO:0000313" key="10">
    <source>
        <dbReference type="Proteomes" id="UP000652761"/>
    </source>
</evidence>
<feature type="domain" description="Granulins" evidence="7">
    <location>
        <begin position="356"/>
        <end position="413"/>
    </location>
</feature>
<dbReference type="InterPro" id="IPR025660">
    <property type="entry name" value="Pept_his_AS"/>
</dbReference>
<dbReference type="SMART" id="SM00645">
    <property type="entry name" value="Pept_C1"/>
    <property type="match status" value="1"/>
</dbReference>
<dbReference type="Pfam" id="PF00112">
    <property type="entry name" value="Peptidase_C1"/>
    <property type="match status" value="1"/>
</dbReference>
<keyword evidence="2" id="KW-0645">Protease</keyword>
<name>A0A843VDX2_COLES</name>
<dbReference type="GO" id="GO:0006508">
    <property type="term" value="P:proteolysis"/>
    <property type="evidence" value="ECO:0007669"/>
    <property type="project" value="UniProtKB-KW"/>
</dbReference>
<evidence type="ECO:0000313" key="9">
    <source>
        <dbReference type="EMBL" id="MQL90653.1"/>
    </source>
</evidence>
<evidence type="ECO:0000259" key="8">
    <source>
        <dbReference type="SMART" id="SM00645"/>
    </source>
</evidence>
<dbReference type="GO" id="GO:0008234">
    <property type="term" value="F:cysteine-type peptidase activity"/>
    <property type="evidence" value="ECO:0007669"/>
    <property type="project" value="UniProtKB-KW"/>
</dbReference>
<feature type="domain" description="Peptidase C1A papain C-terminal" evidence="8">
    <location>
        <begin position="128"/>
        <end position="339"/>
    </location>
</feature>
<evidence type="ECO:0000256" key="4">
    <source>
        <dbReference type="ARBA" id="ARBA00022807"/>
    </source>
</evidence>
<dbReference type="EMBL" id="NMUH01001261">
    <property type="protein sequence ID" value="MQL90653.1"/>
    <property type="molecule type" value="Genomic_DNA"/>
</dbReference>
<organism evidence="9 10">
    <name type="scientific">Colocasia esculenta</name>
    <name type="common">Wild taro</name>
    <name type="synonym">Arum esculentum</name>
    <dbReference type="NCBI Taxonomy" id="4460"/>
    <lineage>
        <taxon>Eukaryota</taxon>
        <taxon>Viridiplantae</taxon>
        <taxon>Streptophyta</taxon>
        <taxon>Embryophyta</taxon>
        <taxon>Tracheophyta</taxon>
        <taxon>Spermatophyta</taxon>
        <taxon>Magnoliopsida</taxon>
        <taxon>Liliopsida</taxon>
        <taxon>Araceae</taxon>
        <taxon>Aroideae</taxon>
        <taxon>Colocasieae</taxon>
        <taxon>Colocasia</taxon>
    </lineage>
</organism>
<dbReference type="Gene3D" id="2.10.25.160">
    <property type="entry name" value="Granulin"/>
    <property type="match status" value="1"/>
</dbReference>
<dbReference type="SUPFAM" id="SSF54001">
    <property type="entry name" value="Cysteine proteinases"/>
    <property type="match status" value="1"/>
</dbReference>
<dbReference type="SMART" id="SM00277">
    <property type="entry name" value="GRAN"/>
    <property type="match status" value="1"/>
</dbReference>
<dbReference type="Gene3D" id="3.90.70.10">
    <property type="entry name" value="Cysteine proteinases"/>
    <property type="match status" value="1"/>
</dbReference>
<feature type="non-terminal residue" evidence="9">
    <location>
        <position position="1"/>
    </location>
</feature>
<dbReference type="InterPro" id="IPR000668">
    <property type="entry name" value="Peptidase_C1A_C"/>
</dbReference>
<dbReference type="InterPro" id="IPR038765">
    <property type="entry name" value="Papain-like_cys_pep_sf"/>
</dbReference>
<protein>
    <submittedName>
        <fullName evidence="9">Uncharacterized protein</fullName>
    </submittedName>
</protein>
<dbReference type="InterPro" id="IPR013128">
    <property type="entry name" value="Peptidase_C1A"/>
</dbReference>
<dbReference type="PROSITE" id="PS00639">
    <property type="entry name" value="THIOL_PROTEASE_HIS"/>
    <property type="match status" value="1"/>
</dbReference>
<dbReference type="OrthoDB" id="10253408at2759"/>
<dbReference type="AlphaFoldDB" id="A0A843VDX2"/>
<evidence type="ECO:0000256" key="1">
    <source>
        <dbReference type="ARBA" id="ARBA00008455"/>
    </source>
</evidence>
<gene>
    <name evidence="9" type="ORF">Taro_023247</name>
</gene>
<comment type="caution">
    <text evidence="9">The sequence shown here is derived from an EMBL/GenBank/DDBJ whole genome shotgun (WGS) entry which is preliminary data.</text>
</comment>
<keyword evidence="10" id="KW-1185">Reference proteome</keyword>
<dbReference type="CDD" id="cd02248">
    <property type="entry name" value="Peptidase_C1A"/>
    <property type="match status" value="1"/>
</dbReference>
<keyword evidence="3" id="KW-0378">Hydrolase</keyword>
<dbReference type="InterPro" id="IPR037277">
    <property type="entry name" value="Granulin_sf"/>
</dbReference>
<evidence type="ECO:0000256" key="2">
    <source>
        <dbReference type="ARBA" id="ARBA00022670"/>
    </source>
</evidence>
<dbReference type="FunFam" id="2.10.25.160:FF:000002">
    <property type="entry name" value="Cysteine protease 1"/>
    <property type="match status" value="1"/>
</dbReference>
<dbReference type="FunFam" id="3.90.70.10:FF:000332">
    <property type="entry name" value="Cathepsin L1"/>
    <property type="match status" value="1"/>
</dbReference>
<dbReference type="PROSITE" id="PS00640">
    <property type="entry name" value="THIOL_PROTEASE_ASN"/>
    <property type="match status" value="1"/>
</dbReference>
<accession>A0A843VDX2</accession>
<dbReference type="InterPro" id="IPR000118">
    <property type="entry name" value="Granulin"/>
</dbReference>
<proteinExistence type="inferred from homology"/>
<evidence type="ECO:0000256" key="3">
    <source>
        <dbReference type="ARBA" id="ARBA00022801"/>
    </source>
</evidence>
<keyword evidence="4" id="KW-0788">Thiol protease</keyword>
<evidence type="ECO:0000256" key="6">
    <source>
        <dbReference type="ARBA" id="ARBA00023180"/>
    </source>
</evidence>
<evidence type="ECO:0000256" key="5">
    <source>
        <dbReference type="ARBA" id="ARBA00023157"/>
    </source>
</evidence>
<dbReference type="Pfam" id="PF00396">
    <property type="entry name" value="Granulin"/>
    <property type="match status" value="1"/>
</dbReference>
<dbReference type="Proteomes" id="UP000652761">
    <property type="component" value="Unassembled WGS sequence"/>
</dbReference>
<dbReference type="InterPro" id="IPR039417">
    <property type="entry name" value="Peptidase_C1A_papain-like"/>
</dbReference>
<dbReference type="InterPro" id="IPR025661">
    <property type="entry name" value="Pept_asp_AS"/>
</dbReference>
<sequence length="488" mass="53873">IKVCKATRNQAALKGVKATAKAAKGAIKGYFFNPRIQYKDNVHNDGEVMRGTMNVITRLARTMNERLDAMIEVERYKVKLEIYGGYDMTYVAQRFSPVKEVEAVGVLISGGSILKVESWSIERGTYPFPSKEEFCVKLSCLAPSAGDCWAFSATGAIEGINKIVTGTLVSLSEQELCDCDKTYNTGCNGGLMDYAFKWVIENHGIDTEDDYPYQAAEKPCLKNKLSRRVVSIDGYTDVPANNEQLLLQAVAKQPVSVGICGSERQFQLYSKGIFSGPCSTSLDHAVLIVGYGSENGVDYWIVKNSWGQRWGINGYMHMLRNSGDSHGVCGINMMPSFPTKTTPNPPPSPGPSPTKCSLLTYCPAGSTCCCTWTVFGVCLSWSCCELDSAVCCDDHRYCCPHDYPVCDTRKKQCFKAYSTHSQHLGPAVGTLGSMHQLEHLPPFQVASKHKEEAVRQGEQKMMSLNGFKSSNSYSSTDLFKLFHKRMKS</sequence>
<dbReference type="SUPFAM" id="SSF57277">
    <property type="entry name" value="Granulin repeat"/>
    <property type="match status" value="1"/>
</dbReference>
<dbReference type="PANTHER" id="PTHR12411">
    <property type="entry name" value="CYSTEINE PROTEASE FAMILY C1-RELATED"/>
    <property type="match status" value="1"/>
</dbReference>
<comment type="similarity">
    <text evidence="1">Belongs to the peptidase C1 family.</text>
</comment>
<keyword evidence="5" id="KW-1015">Disulfide bond</keyword>